<comment type="similarity">
    <text evidence="2">Belongs to the NRDE2 family.</text>
</comment>
<evidence type="ECO:0000256" key="2">
    <source>
        <dbReference type="ARBA" id="ARBA00009265"/>
    </source>
</evidence>
<dbReference type="GO" id="GO:0031048">
    <property type="term" value="P:regulatory ncRNA-mediated heterochromatin formation"/>
    <property type="evidence" value="ECO:0007669"/>
    <property type="project" value="TreeGrafter"/>
</dbReference>
<reference evidence="4 5" key="1">
    <citation type="submission" date="2013-12" db="EMBL/GenBank/DDBJ databases">
        <title>Draft genome of the parsitic nematode Ancylostoma duodenale.</title>
        <authorList>
            <person name="Mitreva M."/>
        </authorList>
    </citation>
    <scope>NUCLEOTIDE SEQUENCE [LARGE SCALE GENOMIC DNA]</scope>
    <source>
        <strain evidence="4 5">Zhejiang</strain>
    </source>
</reference>
<protein>
    <submittedName>
        <fullName evidence="4">Uncharacterized protein</fullName>
    </submittedName>
</protein>
<keyword evidence="3" id="KW-0539">Nucleus</keyword>
<accession>A0A0C2H1B0</accession>
<comment type="subcellular location">
    <subcellularLocation>
        <location evidence="1">Nucleus</location>
    </subcellularLocation>
</comment>
<sequence length="135" mass="15962">MGGRTSELNVFCRSHNLEPNTENFLLDTYVRRLLWWMESGYTNRAIASVQATIEYNFLVPDSLSGSSEQKKEEQERRKKDAFEKFWNSGVPRFGDEEAKGWREFHKTLEKLEEAQNKEKIARALQEQKTNELEER</sequence>
<organism evidence="4 5">
    <name type="scientific">Ancylostoma duodenale</name>
    <dbReference type="NCBI Taxonomy" id="51022"/>
    <lineage>
        <taxon>Eukaryota</taxon>
        <taxon>Metazoa</taxon>
        <taxon>Ecdysozoa</taxon>
        <taxon>Nematoda</taxon>
        <taxon>Chromadorea</taxon>
        <taxon>Rhabditida</taxon>
        <taxon>Rhabditina</taxon>
        <taxon>Rhabditomorpha</taxon>
        <taxon>Strongyloidea</taxon>
        <taxon>Ancylostomatidae</taxon>
        <taxon>Ancylostomatinae</taxon>
        <taxon>Ancylostoma</taxon>
    </lineage>
</organism>
<evidence type="ECO:0000313" key="4">
    <source>
        <dbReference type="EMBL" id="KIH65339.1"/>
    </source>
</evidence>
<dbReference type="PANTHER" id="PTHR13471">
    <property type="entry name" value="TETRATRICOPEPTIDE-LIKE HELICAL"/>
    <property type="match status" value="1"/>
</dbReference>
<keyword evidence="5" id="KW-1185">Reference proteome</keyword>
<gene>
    <name evidence="4" type="ORF">ANCDUO_04340</name>
</gene>
<evidence type="ECO:0000256" key="1">
    <source>
        <dbReference type="ARBA" id="ARBA00004123"/>
    </source>
</evidence>
<dbReference type="EMBL" id="KN727600">
    <property type="protein sequence ID" value="KIH65339.1"/>
    <property type="molecule type" value="Genomic_DNA"/>
</dbReference>
<dbReference type="InterPro" id="IPR013633">
    <property type="entry name" value="NRDE-2"/>
</dbReference>
<name>A0A0C2H1B0_9BILA</name>
<dbReference type="PANTHER" id="PTHR13471:SF0">
    <property type="entry name" value="NUCLEAR EXOSOME REGULATOR NRDE2"/>
    <property type="match status" value="1"/>
</dbReference>
<proteinExistence type="inferred from homology"/>
<dbReference type="Pfam" id="PF08424">
    <property type="entry name" value="NRDE-2"/>
    <property type="match status" value="1"/>
</dbReference>
<dbReference type="OrthoDB" id="5816204at2759"/>
<evidence type="ECO:0000313" key="5">
    <source>
        <dbReference type="Proteomes" id="UP000054047"/>
    </source>
</evidence>
<dbReference type="GO" id="GO:1902369">
    <property type="term" value="P:negative regulation of RNA catabolic process"/>
    <property type="evidence" value="ECO:0007669"/>
    <property type="project" value="TreeGrafter"/>
</dbReference>
<dbReference type="Proteomes" id="UP000054047">
    <property type="component" value="Unassembled WGS sequence"/>
</dbReference>
<evidence type="ECO:0000256" key="3">
    <source>
        <dbReference type="ARBA" id="ARBA00023242"/>
    </source>
</evidence>
<dbReference type="AlphaFoldDB" id="A0A0C2H1B0"/>
<dbReference type="GO" id="GO:0071013">
    <property type="term" value="C:catalytic step 2 spliceosome"/>
    <property type="evidence" value="ECO:0007669"/>
    <property type="project" value="TreeGrafter"/>
</dbReference>